<name>A0A9W9P339_PENCI</name>
<comment type="caution">
    <text evidence="9">The sequence shown here is derived from an EMBL/GenBank/DDBJ whole genome shotgun (WGS) entry which is preliminary data.</text>
</comment>
<keyword evidence="7" id="KW-0378">Hydrolase</keyword>
<protein>
    <recommendedName>
        <fullName evidence="3">ribonuclease H</fullName>
        <ecNumber evidence="3">3.1.26.4</ecNumber>
    </recommendedName>
</protein>
<dbReference type="Pfam" id="PF00075">
    <property type="entry name" value="RNase_H"/>
    <property type="match status" value="1"/>
</dbReference>
<organism evidence="9 10">
    <name type="scientific">Penicillium citrinum</name>
    <dbReference type="NCBI Taxonomy" id="5077"/>
    <lineage>
        <taxon>Eukaryota</taxon>
        <taxon>Fungi</taxon>
        <taxon>Dikarya</taxon>
        <taxon>Ascomycota</taxon>
        <taxon>Pezizomycotina</taxon>
        <taxon>Eurotiomycetes</taxon>
        <taxon>Eurotiomycetidae</taxon>
        <taxon>Eurotiales</taxon>
        <taxon>Aspergillaceae</taxon>
        <taxon>Penicillium</taxon>
    </lineage>
</organism>
<reference evidence="9" key="1">
    <citation type="submission" date="2022-11" db="EMBL/GenBank/DDBJ databases">
        <authorList>
            <person name="Petersen C."/>
        </authorList>
    </citation>
    <scope>NUCLEOTIDE SEQUENCE</scope>
    <source>
        <strain evidence="9">IBT 23319</strain>
    </source>
</reference>
<evidence type="ECO:0000256" key="4">
    <source>
        <dbReference type="ARBA" id="ARBA00022722"/>
    </source>
</evidence>
<dbReference type="InterPro" id="IPR036397">
    <property type="entry name" value="RNaseH_sf"/>
</dbReference>
<dbReference type="GeneID" id="81381686"/>
<comment type="catalytic activity">
    <reaction evidence="1">
        <text>Endonucleolytic cleavage to 5'-phosphomonoester.</text>
        <dbReference type="EC" id="3.1.26.4"/>
    </reaction>
</comment>
<dbReference type="GO" id="GO:0003676">
    <property type="term" value="F:nucleic acid binding"/>
    <property type="evidence" value="ECO:0007669"/>
    <property type="project" value="InterPro"/>
</dbReference>
<dbReference type="OrthoDB" id="245563at2759"/>
<dbReference type="PANTHER" id="PTHR10642:SF26">
    <property type="entry name" value="RIBONUCLEASE H1"/>
    <property type="match status" value="1"/>
</dbReference>
<dbReference type="InterPro" id="IPR050092">
    <property type="entry name" value="RNase_H"/>
</dbReference>
<dbReference type="GO" id="GO:0046872">
    <property type="term" value="F:metal ion binding"/>
    <property type="evidence" value="ECO:0007669"/>
    <property type="project" value="UniProtKB-KW"/>
</dbReference>
<evidence type="ECO:0000313" key="10">
    <source>
        <dbReference type="Proteomes" id="UP001147733"/>
    </source>
</evidence>
<keyword evidence="5" id="KW-0479">Metal-binding</keyword>
<dbReference type="RefSeq" id="XP_056501931.1">
    <property type="nucleotide sequence ID" value="XM_056642519.1"/>
</dbReference>
<dbReference type="InterPro" id="IPR012337">
    <property type="entry name" value="RNaseH-like_sf"/>
</dbReference>
<evidence type="ECO:0000256" key="1">
    <source>
        <dbReference type="ARBA" id="ARBA00000077"/>
    </source>
</evidence>
<evidence type="ECO:0000256" key="5">
    <source>
        <dbReference type="ARBA" id="ARBA00022723"/>
    </source>
</evidence>
<evidence type="ECO:0000259" key="8">
    <source>
        <dbReference type="PROSITE" id="PS50879"/>
    </source>
</evidence>
<keyword evidence="4" id="KW-0540">Nuclease</keyword>
<dbReference type="EC" id="3.1.26.4" evidence="3"/>
<dbReference type="PROSITE" id="PS50879">
    <property type="entry name" value="RNASE_H_1"/>
    <property type="match status" value="1"/>
</dbReference>
<evidence type="ECO:0000256" key="2">
    <source>
        <dbReference type="ARBA" id="ARBA00005300"/>
    </source>
</evidence>
<comment type="similarity">
    <text evidence="2">Belongs to the RNase H family.</text>
</comment>
<dbReference type="SUPFAM" id="SSF53098">
    <property type="entry name" value="Ribonuclease H-like"/>
    <property type="match status" value="1"/>
</dbReference>
<keyword evidence="6" id="KW-0255">Endonuclease</keyword>
<evidence type="ECO:0000313" key="9">
    <source>
        <dbReference type="EMBL" id="KAJ5234431.1"/>
    </source>
</evidence>
<evidence type="ECO:0000256" key="3">
    <source>
        <dbReference type="ARBA" id="ARBA00012180"/>
    </source>
</evidence>
<dbReference type="PANTHER" id="PTHR10642">
    <property type="entry name" value="RIBONUCLEASE H1"/>
    <property type="match status" value="1"/>
</dbReference>
<gene>
    <name evidence="9" type="ORF">N7469_003599</name>
</gene>
<dbReference type="AlphaFoldDB" id="A0A9W9P339"/>
<proteinExistence type="inferred from homology"/>
<feature type="domain" description="RNase H type-1" evidence="8">
    <location>
        <begin position="1"/>
        <end position="162"/>
    </location>
</feature>
<keyword evidence="10" id="KW-1185">Reference proteome</keyword>
<reference evidence="9" key="2">
    <citation type="journal article" date="2023" name="IMA Fungus">
        <title>Comparative genomic study of the Penicillium genus elucidates a diverse pangenome and 15 lateral gene transfer events.</title>
        <authorList>
            <person name="Petersen C."/>
            <person name="Sorensen T."/>
            <person name="Nielsen M.R."/>
            <person name="Sondergaard T.E."/>
            <person name="Sorensen J.L."/>
            <person name="Fitzpatrick D.A."/>
            <person name="Frisvad J.C."/>
            <person name="Nielsen K.L."/>
        </authorList>
    </citation>
    <scope>NUCLEOTIDE SEQUENCE</scope>
    <source>
        <strain evidence="9">IBT 23319</strain>
    </source>
</reference>
<dbReference type="Proteomes" id="UP001147733">
    <property type="component" value="Unassembled WGS sequence"/>
</dbReference>
<evidence type="ECO:0000256" key="7">
    <source>
        <dbReference type="ARBA" id="ARBA00022801"/>
    </source>
</evidence>
<dbReference type="InterPro" id="IPR002156">
    <property type="entry name" value="RNaseH_domain"/>
</dbReference>
<dbReference type="GO" id="GO:0004523">
    <property type="term" value="F:RNA-DNA hybrid ribonuclease activity"/>
    <property type="evidence" value="ECO:0007669"/>
    <property type="project" value="UniProtKB-EC"/>
</dbReference>
<dbReference type="EMBL" id="JAPQKT010000003">
    <property type="protein sequence ID" value="KAJ5234431.1"/>
    <property type="molecule type" value="Genomic_DNA"/>
</dbReference>
<dbReference type="GO" id="GO:0043137">
    <property type="term" value="P:DNA replication, removal of RNA primer"/>
    <property type="evidence" value="ECO:0007669"/>
    <property type="project" value="TreeGrafter"/>
</dbReference>
<evidence type="ECO:0000256" key="6">
    <source>
        <dbReference type="ARBA" id="ARBA00022759"/>
    </source>
</evidence>
<accession>A0A9W9P339</accession>
<sequence>MVYTMQIYTDGGCIGNGRPYARGAAAAVFMNRNGSYKAFTRMLLPDPPNPPPTSQRAELTAIIIALEEASAHLKTLRTNPWLDVTIYTDSKYAFGCMTEWRDRWRMNGMINSKGREVVNRDLIEEAYDLEDMLKEEGDLQYEWIPRAENQIADEICDQLLAD</sequence>
<dbReference type="Gene3D" id="3.30.420.10">
    <property type="entry name" value="Ribonuclease H-like superfamily/Ribonuclease H"/>
    <property type="match status" value="1"/>
</dbReference>